<dbReference type="GO" id="GO:0009088">
    <property type="term" value="P:threonine biosynthetic process"/>
    <property type="evidence" value="ECO:0007669"/>
    <property type="project" value="UniProtKB-UniPathway"/>
</dbReference>
<reference evidence="18 19" key="1">
    <citation type="submission" date="2019-07" db="EMBL/GenBank/DDBJ databases">
        <authorList>
            <person name="Park Y.J."/>
            <person name="Jeong S.E."/>
            <person name="Jung H.S."/>
        </authorList>
    </citation>
    <scope>NUCLEOTIDE SEQUENCE [LARGE SCALE GENOMIC DNA]</scope>
    <source>
        <strain evidence="19">P16(2019)</strain>
    </source>
</reference>
<protein>
    <recommendedName>
        <fullName evidence="5 14">Homoserine dehydrogenase</fullName>
        <ecNumber evidence="4 14">1.1.1.3</ecNumber>
    </recommendedName>
</protein>
<dbReference type="GO" id="GO:0004412">
    <property type="term" value="F:homoserine dehydrogenase activity"/>
    <property type="evidence" value="ECO:0007669"/>
    <property type="project" value="UniProtKB-EC"/>
</dbReference>
<evidence type="ECO:0000256" key="14">
    <source>
        <dbReference type="RuleBase" id="RU000579"/>
    </source>
</evidence>
<gene>
    <name evidence="18" type="ORF">FN960_02465</name>
</gene>
<sequence>MRLYISGYGTVSRALIELLLKNKDRYPLTLQVVGIIGREGLLEDQAGLDLEKLLQAGSGSSGIRAYAEQEGINLQSAYTFKGDALIEATPTNMNDGDPAYSYIKQALQDGLDVVTISKGALVHHFHELSELTLSKQSVLKYSGAVAAALPTLDVGQYCLAGSTITGFEAVLNGTSNYILTEMMDDQTYREALQQAQNKGIAESDPSLDVCGVDSANKLVILANSLFIGAWSYSDVEVVGIETLKEEEVTTAKQRNQTIRLVAKAEQLENRLSLSVKPELLEKDHLLSIVKGTNKGIVFRTEEMGDLFVSGGASSPTGAAAAAIKDLLNIRRK</sequence>
<dbReference type="GO" id="GO:0050661">
    <property type="term" value="F:NADP binding"/>
    <property type="evidence" value="ECO:0007669"/>
    <property type="project" value="InterPro"/>
</dbReference>
<evidence type="ECO:0000256" key="3">
    <source>
        <dbReference type="ARBA" id="ARBA00006753"/>
    </source>
</evidence>
<keyword evidence="19" id="KW-1185">Reference proteome</keyword>
<comment type="pathway">
    <text evidence="1 14">Amino-acid biosynthesis; L-threonine biosynthesis; L-threonine from L-aspartate: step 3/5.</text>
</comment>
<dbReference type="EMBL" id="VLXZ01000001">
    <property type="protein sequence ID" value="TSB48437.1"/>
    <property type="molecule type" value="Genomic_DNA"/>
</dbReference>
<dbReference type="UniPathway" id="UPA00050">
    <property type="reaction ID" value="UER00063"/>
</dbReference>
<keyword evidence="7 14" id="KW-0791">Threonine biosynthesis</keyword>
<evidence type="ECO:0000256" key="7">
    <source>
        <dbReference type="ARBA" id="ARBA00022697"/>
    </source>
</evidence>
<dbReference type="EC" id="1.1.1.3" evidence="4 14"/>
<dbReference type="Proteomes" id="UP000318521">
    <property type="component" value="Unassembled WGS sequence"/>
</dbReference>
<dbReference type="GO" id="GO:0009086">
    <property type="term" value="P:methionine biosynthetic process"/>
    <property type="evidence" value="ECO:0007669"/>
    <property type="project" value="UniProtKB-KW"/>
</dbReference>
<evidence type="ECO:0000313" key="19">
    <source>
        <dbReference type="Proteomes" id="UP000318521"/>
    </source>
</evidence>
<evidence type="ECO:0000256" key="8">
    <source>
        <dbReference type="ARBA" id="ARBA00023002"/>
    </source>
</evidence>
<feature type="binding site" evidence="13">
    <location>
        <position position="118"/>
    </location>
    <ligand>
        <name>NADPH</name>
        <dbReference type="ChEBI" id="CHEBI:57783"/>
    </ligand>
</feature>
<evidence type="ECO:0000256" key="2">
    <source>
        <dbReference type="ARBA" id="ARBA00005062"/>
    </source>
</evidence>
<evidence type="ECO:0000256" key="15">
    <source>
        <dbReference type="RuleBase" id="RU004171"/>
    </source>
</evidence>
<evidence type="ECO:0000256" key="6">
    <source>
        <dbReference type="ARBA" id="ARBA00022605"/>
    </source>
</evidence>
<comment type="similarity">
    <text evidence="3 15">Belongs to the homoserine dehydrogenase family.</text>
</comment>
<evidence type="ECO:0000256" key="4">
    <source>
        <dbReference type="ARBA" id="ARBA00013213"/>
    </source>
</evidence>
<keyword evidence="8 14" id="KW-0560">Oxidoreductase</keyword>
<keyword evidence="13 14" id="KW-0521">NADP</keyword>
<dbReference type="FunFam" id="3.30.360.10:FF:000005">
    <property type="entry name" value="Homoserine dehydrogenase"/>
    <property type="match status" value="1"/>
</dbReference>
<keyword evidence="9" id="KW-0915">Sodium</keyword>
<name>A0A554A425_9BACI</name>
<feature type="binding site" evidence="13">
    <location>
        <position position="202"/>
    </location>
    <ligand>
        <name>L-homoserine</name>
        <dbReference type="ChEBI" id="CHEBI:57476"/>
    </ligand>
</feature>
<evidence type="ECO:0000259" key="17">
    <source>
        <dbReference type="Pfam" id="PF03447"/>
    </source>
</evidence>
<dbReference type="InterPro" id="IPR019811">
    <property type="entry name" value="HDH_CS"/>
</dbReference>
<evidence type="ECO:0000256" key="5">
    <source>
        <dbReference type="ARBA" id="ARBA00013376"/>
    </source>
</evidence>
<dbReference type="SUPFAM" id="SSF55347">
    <property type="entry name" value="Glyceraldehyde-3-phosphate dehydrogenase-like, C-terminal domain"/>
    <property type="match status" value="1"/>
</dbReference>
<dbReference type="RefSeq" id="WP_143846781.1">
    <property type="nucleotide sequence ID" value="NZ_VLXZ01000001.1"/>
</dbReference>
<dbReference type="InterPro" id="IPR022697">
    <property type="entry name" value="HDH_short"/>
</dbReference>
<dbReference type="OrthoDB" id="9808167at2"/>
<evidence type="ECO:0000256" key="9">
    <source>
        <dbReference type="ARBA" id="ARBA00023053"/>
    </source>
</evidence>
<dbReference type="PANTHER" id="PTHR43331">
    <property type="entry name" value="HOMOSERINE DEHYDROGENASE"/>
    <property type="match status" value="1"/>
</dbReference>
<evidence type="ECO:0000256" key="13">
    <source>
        <dbReference type="PIRSR" id="PIRSR036497-2"/>
    </source>
</evidence>
<dbReference type="UniPathway" id="UPA00051">
    <property type="reaction ID" value="UER00465"/>
</dbReference>
<evidence type="ECO:0000256" key="1">
    <source>
        <dbReference type="ARBA" id="ARBA00005056"/>
    </source>
</evidence>
<dbReference type="Gene3D" id="3.40.50.720">
    <property type="entry name" value="NAD(P)-binding Rossmann-like Domain"/>
    <property type="match status" value="1"/>
</dbReference>
<dbReference type="SUPFAM" id="SSF51735">
    <property type="entry name" value="NAD(P)-binding Rossmann-fold domains"/>
    <property type="match status" value="1"/>
</dbReference>
<dbReference type="PANTHER" id="PTHR43331:SF1">
    <property type="entry name" value="HOMOSERINE DEHYDROGENASE"/>
    <property type="match status" value="1"/>
</dbReference>
<accession>A0A554A425</accession>
<dbReference type="Gene3D" id="3.30.360.10">
    <property type="entry name" value="Dihydrodipicolinate Reductase, domain 2"/>
    <property type="match status" value="1"/>
</dbReference>
<comment type="catalytic activity">
    <reaction evidence="11">
        <text>L-homoserine + NADP(+) = L-aspartate 4-semialdehyde + NADPH + H(+)</text>
        <dbReference type="Rhea" id="RHEA:15761"/>
        <dbReference type="ChEBI" id="CHEBI:15378"/>
        <dbReference type="ChEBI" id="CHEBI:57476"/>
        <dbReference type="ChEBI" id="CHEBI:57783"/>
        <dbReference type="ChEBI" id="CHEBI:58349"/>
        <dbReference type="ChEBI" id="CHEBI:537519"/>
        <dbReference type="EC" id="1.1.1.3"/>
    </reaction>
    <physiologicalReaction direction="right-to-left" evidence="11">
        <dbReference type="Rhea" id="RHEA:15763"/>
    </physiologicalReaction>
</comment>
<feature type="domain" description="Aspartate/homoserine dehydrogenase NAD-binding" evidence="17">
    <location>
        <begin position="7"/>
        <end position="132"/>
    </location>
</feature>
<proteinExistence type="inferred from homology"/>
<feature type="active site" description="Proton donor" evidence="12">
    <location>
        <position position="217"/>
    </location>
</feature>
<keyword evidence="10 14" id="KW-0486">Methionine biosynthesis</keyword>
<evidence type="ECO:0000256" key="10">
    <source>
        <dbReference type="ARBA" id="ARBA00023167"/>
    </source>
</evidence>
<dbReference type="Pfam" id="PF00742">
    <property type="entry name" value="Homoserine_dh"/>
    <property type="match status" value="1"/>
</dbReference>
<feature type="domain" description="Homoserine dehydrogenase catalytic" evidence="16">
    <location>
        <begin position="150"/>
        <end position="327"/>
    </location>
</feature>
<evidence type="ECO:0000256" key="11">
    <source>
        <dbReference type="ARBA" id="ARBA00048841"/>
    </source>
</evidence>
<comment type="caution">
    <text evidence="18">The sequence shown here is derived from an EMBL/GenBank/DDBJ whole genome shotgun (WGS) entry which is preliminary data.</text>
</comment>
<dbReference type="NCBIfam" id="NF005290">
    <property type="entry name" value="PRK06813.1"/>
    <property type="match status" value="1"/>
</dbReference>
<evidence type="ECO:0000313" key="18">
    <source>
        <dbReference type="EMBL" id="TSB48437.1"/>
    </source>
</evidence>
<evidence type="ECO:0000259" key="16">
    <source>
        <dbReference type="Pfam" id="PF00742"/>
    </source>
</evidence>
<dbReference type="PIRSF" id="PIRSF036497">
    <property type="entry name" value="HDH_short"/>
    <property type="match status" value="1"/>
</dbReference>
<comment type="pathway">
    <text evidence="2 14">Amino-acid biosynthesis; L-methionine biosynthesis via de novo pathway; L-homoserine from L-aspartate: step 3/3.</text>
</comment>
<dbReference type="InterPro" id="IPR036291">
    <property type="entry name" value="NAD(P)-bd_dom_sf"/>
</dbReference>
<keyword evidence="6 14" id="KW-0028">Amino-acid biosynthesis</keyword>
<dbReference type="InterPro" id="IPR001342">
    <property type="entry name" value="HDH_cat"/>
</dbReference>
<dbReference type="InterPro" id="IPR005106">
    <property type="entry name" value="Asp/hSer_DH_NAD-bd"/>
</dbReference>
<evidence type="ECO:0000256" key="12">
    <source>
        <dbReference type="PIRSR" id="PIRSR036497-1"/>
    </source>
</evidence>
<organism evidence="18 19">
    <name type="scientific">Alkalicoccobacillus porphyridii</name>
    <dbReference type="NCBI Taxonomy" id="2597270"/>
    <lineage>
        <taxon>Bacteria</taxon>
        <taxon>Bacillati</taxon>
        <taxon>Bacillota</taxon>
        <taxon>Bacilli</taxon>
        <taxon>Bacillales</taxon>
        <taxon>Bacillaceae</taxon>
        <taxon>Alkalicoccobacillus</taxon>
    </lineage>
</organism>
<dbReference type="Pfam" id="PF03447">
    <property type="entry name" value="NAD_binding_3"/>
    <property type="match status" value="1"/>
</dbReference>
<dbReference type="PROSITE" id="PS01042">
    <property type="entry name" value="HOMOSER_DHGENASE"/>
    <property type="match status" value="1"/>
</dbReference>
<dbReference type="AlphaFoldDB" id="A0A554A425"/>